<dbReference type="InterPro" id="IPR012902">
    <property type="entry name" value="N_methyl_site"/>
</dbReference>
<evidence type="ECO:0000256" key="2">
    <source>
        <dbReference type="ARBA" id="ARBA00004418"/>
    </source>
</evidence>
<evidence type="ECO:0000313" key="6">
    <source>
        <dbReference type="EMBL" id="AXG98639.1"/>
    </source>
</evidence>
<keyword evidence="5" id="KW-0472">Membrane</keyword>
<keyword evidence="5" id="KW-1133">Transmembrane helix</keyword>
<dbReference type="SUPFAM" id="SSF54523">
    <property type="entry name" value="Pili subunits"/>
    <property type="match status" value="1"/>
</dbReference>
<dbReference type="GO" id="GO:0042597">
    <property type="term" value="C:periplasmic space"/>
    <property type="evidence" value="ECO:0007669"/>
    <property type="project" value="UniProtKB-SubCell"/>
</dbReference>
<sequence length="180" mass="18458">MKRTLPPPSGQGFTLVEILVAIALLGILAAVLTATLTGALGLNRQAQKQIDTASQVQGVVEHIRNAWTVQDSYDRACIPNLSLPSGYTLKFVNLSSRAQPITQANVVASPASAAPSNTLNVSTGATCTTSANAALTGGSVPVMRRVTVQSGTLAADSPSGTAPTVGPQDLALTLDLLRPE</sequence>
<evidence type="ECO:0000256" key="4">
    <source>
        <dbReference type="ARBA" id="ARBA00023237"/>
    </source>
</evidence>
<reference evidence="6 7" key="1">
    <citation type="submission" date="2018-07" db="EMBL/GenBank/DDBJ databases">
        <title>Complete Genome and Methylome Analysis of Deinococcus wulumuqiensis NEB 479.</title>
        <authorList>
            <person name="Fomenkov A."/>
            <person name="Luyten Y."/>
            <person name="Vincze T."/>
            <person name="Anton B.P."/>
            <person name="Clark T."/>
            <person name="Roberts R.J."/>
            <person name="Morgan R.D."/>
        </authorList>
    </citation>
    <scope>NUCLEOTIDE SEQUENCE [LARGE SCALE GENOMIC DNA]</scope>
    <source>
        <strain evidence="6 7">NEB 479</strain>
    </source>
</reference>
<proteinExistence type="predicted"/>
<dbReference type="EMBL" id="CP031158">
    <property type="protein sequence ID" value="AXG98639.1"/>
    <property type="molecule type" value="Genomic_DNA"/>
</dbReference>
<dbReference type="GO" id="GO:0009279">
    <property type="term" value="C:cell outer membrane"/>
    <property type="evidence" value="ECO:0007669"/>
    <property type="project" value="UniProtKB-SubCell"/>
</dbReference>
<name>A0A345IG17_9DEIO</name>
<keyword evidence="4" id="KW-0998">Cell outer membrane</keyword>
<evidence type="ECO:0000256" key="3">
    <source>
        <dbReference type="ARBA" id="ARBA00022764"/>
    </source>
</evidence>
<protein>
    <submittedName>
        <fullName evidence="6">Type II secretion system protein</fullName>
    </submittedName>
</protein>
<dbReference type="KEGG" id="dwu:DVJ83_05080"/>
<feature type="transmembrane region" description="Helical" evidence="5">
    <location>
        <begin position="20"/>
        <end position="42"/>
    </location>
</feature>
<dbReference type="AlphaFoldDB" id="A0A345IG17"/>
<dbReference type="InterPro" id="IPR045584">
    <property type="entry name" value="Pilin-like"/>
</dbReference>
<keyword evidence="5" id="KW-0812">Transmembrane</keyword>
<keyword evidence="3" id="KW-0574">Periplasm</keyword>
<accession>A0A345IG17</accession>
<dbReference type="PROSITE" id="PS00409">
    <property type="entry name" value="PROKAR_NTER_METHYL"/>
    <property type="match status" value="1"/>
</dbReference>
<comment type="subcellular location">
    <subcellularLocation>
        <location evidence="1">Cell outer membrane</location>
        <topology evidence="1">Single-pass membrane protein</topology>
    </subcellularLocation>
    <subcellularLocation>
        <location evidence="2">Periplasm</location>
    </subcellularLocation>
</comment>
<evidence type="ECO:0000256" key="5">
    <source>
        <dbReference type="SAM" id="Phobius"/>
    </source>
</evidence>
<evidence type="ECO:0000256" key="1">
    <source>
        <dbReference type="ARBA" id="ARBA00004203"/>
    </source>
</evidence>
<gene>
    <name evidence="6" type="ORF">DVJ83_05080</name>
</gene>
<dbReference type="NCBIfam" id="TIGR02532">
    <property type="entry name" value="IV_pilin_GFxxxE"/>
    <property type="match status" value="1"/>
</dbReference>
<dbReference type="RefSeq" id="WP_114671623.1">
    <property type="nucleotide sequence ID" value="NZ_CALTYN010000115.1"/>
</dbReference>
<dbReference type="Proteomes" id="UP000253744">
    <property type="component" value="Chromosome"/>
</dbReference>
<evidence type="ECO:0000313" key="7">
    <source>
        <dbReference type="Proteomes" id="UP000253744"/>
    </source>
</evidence>
<dbReference type="Pfam" id="PF07963">
    <property type="entry name" value="N_methyl"/>
    <property type="match status" value="1"/>
</dbReference>
<organism evidence="6 7">
    <name type="scientific">Deinococcus wulumuqiensis</name>
    <dbReference type="NCBI Taxonomy" id="980427"/>
    <lineage>
        <taxon>Bacteria</taxon>
        <taxon>Thermotogati</taxon>
        <taxon>Deinococcota</taxon>
        <taxon>Deinococci</taxon>
        <taxon>Deinococcales</taxon>
        <taxon>Deinococcaceae</taxon>
        <taxon>Deinococcus</taxon>
    </lineage>
</organism>
<dbReference type="Gene3D" id="3.30.700.10">
    <property type="entry name" value="Glycoprotein, Type 4 Pilin"/>
    <property type="match status" value="1"/>
</dbReference>